<evidence type="ECO:0000256" key="16">
    <source>
        <dbReference type="ARBA" id="ARBA00023316"/>
    </source>
</evidence>
<dbReference type="Gene3D" id="3.30.43.10">
    <property type="entry name" value="Uridine Diphospho-n-acetylenolpyruvylglucosamine Reductase, domain 2"/>
    <property type="match status" value="1"/>
</dbReference>
<dbReference type="RefSeq" id="WP_227475928.1">
    <property type="nucleotide sequence ID" value="NZ_JAFMPT010000002.1"/>
</dbReference>
<dbReference type="PROSITE" id="PS51387">
    <property type="entry name" value="FAD_PCMH"/>
    <property type="match status" value="1"/>
</dbReference>
<keyword evidence="13 19" id="KW-0573">Peptidoglycan synthesis</keyword>
<dbReference type="EC" id="1.3.1.98" evidence="5 19"/>
<evidence type="ECO:0000259" key="20">
    <source>
        <dbReference type="PROSITE" id="PS51387"/>
    </source>
</evidence>
<evidence type="ECO:0000256" key="7">
    <source>
        <dbReference type="ARBA" id="ARBA00022490"/>
    </source>
</evidence>
<keyword evidence="10 19" id="KW-0274">FAD</keyword>
<comment type="pathway">
    <text evidence="4 19">Cell wall biogenesis; peptidoglycan biosynthesis.</text>
</comment>
<comment type="similarity">
    <text evidence="19">Belongs to the MurB family.</text>
</comment>
<dbReference type="InterPro" id="IPR036635">
    <property type="entry name" value="MurB_C_sf"/>
</dbReference>
<dbReference type="SUPFAM" id="SSF56194">
    <property type="entry name" value="Uridine diphospho-N-Acetylenolpyruvylglucosamine reductase, MurB, C-terminal domain"/>
    <property type="match status" value="1"/>
</dbReference>
<dbReference type="Gene3D" id="3.30.465.10">
    <property type="match status" value="1"/>
</dbReference>
<evidence type="ECO:0000256" key="1">
    <source>
        <dbReference type="ARBA" id="ARBA00001974"/>
    </source>
</evidence>
<comment type="function">
    <text evidence="2 19">Cell wall formation.</text>
</comment>
<evidence type="ECO:0000256" key="6">
    <source>
        <dbReference type="ARBA" id="ARBA00015188"/>
    </source>
</evidence>
<evidence type="ECO:0000256" key="10">
    <source>
        <dbReference type="ARBA" id="ARBA00022827"/>
    </source>
</evidence>
<proteinExistence type="inferred from homology"/>
<dbReference type="Gene3D" id="3.90.78.10">
    <property type="entry name" value="UDP-N-acetylenolpyruvoylglucosamine reductase, C-terminal domain"/>
    <property type="match status" value="1"/>
</dbReference>
<dbReference type="HAMAP" id="MF_00037">
    <property type="entry name" value="MurB"/>
    <property type="match status" value="1"/>
</dbReference>
<dbReference type="InterPro" id="IPR003170">
    <property type="entry name" value="MurB"/>
</dbReference>
<feature type="domain" description="FAD-binding PCMH-type" evidence="20">
    <location>
        <begin position="17"/>
        <end position="188"/>
    </location>
</feature>
<evidence type="ECO:0000256" key="5">
    <source>
        <dbReference type="ARBA" id="ARBA00012518"/>
    </source>
</evidence>
<evidence type="ECO:0000256" key="14">
    <source>
        <dbReference type="ARBA" id="ARBA00023002"/>
    </source>
</evidence>
<evidence type="ECO:0000256" key="17">
    <source>
        <dbReference type="ARBA" id="ARBA00031026"/>
    </source>
</evidence>
<dbReference type="InterPro" id="IPR016169">
    <property type="entry name" value="FAD-bd_PCMH_sub2"/>
</dbReference>
<evidence type="ECO:0000256" key="3">
    <source>
        <dbReference type="ARBA" id="ARBA00004496"/>
    </source>
</evidence>
<dbReference type="Pfam" id="PF01565">
    <property type="entry name" value="FAD_binding_4"/>
    <property type="match status" value="1"/>
</dbReference>
<dbReference type="InterPro" id="IPR011601">
    <property type="entry name" value="MurB_C"/>
</dbReference>
<dbReference type="PANTHER" id="PTHR21071">
    <property type="entry name" value="UDP-N-ACETYLENOLPYRUVOYLGLUCOSAMINE REDUCTASE"/>
    <property type="match status" value="1"/>
</dbReference>
<reference evidence="22" key="2">
    <citation type="submission" date="2023-07" db="EMBL/GenBank/DDBJ databases">
        <title>Genome of Winogradskyella sp. E313.</title>
        <authorList>
            <person name="Zhou Y."/>
        </authorList>
    </citation>
    <scope>NUCLEOTIDE SEQUENCE [LARGE SCALE GENOMIC DNA]</scope>
    <source>
        <strain evidence="22">E313</strain>
    </source>
</reference>
<keyword evidence="16 19" id="KW-0961">Cell wall biogenesis/degradation</keyword>
<evidence type="ECO:0000256" key="11">
    <source>
        <dbReference type="ARBA" id="ARBA00022857"/>
    </source>
</evidence>
<keyword evidence="22" id="KW-1185">Reference proteome</keyword>
<dbReference type="InterPro" id="IPR006094">
    <property type="entry name" value="Oxid_FAD_bind_N"/>
</dbReference>
<comment type="subcellular location">
    <subcellularLocation>
        <location evidence="3 19">Cytoplasm</location>
    </subcellularLocation>
</comment>
<evidence type="ECO:0000256" key="18">
    <source>
        <dbReference type="ARBA" id="ARBA00048914"/>
    </source>
</evidence>
<evidence type="ECO:0000256" key="2">
    <source>
        <dbReference type="ARBA" id="ARBA00003921"/>
    </source>
</evidence>
<comment type="caution">
    <text evidence="21">The sequence shown here is derived from an EMBL/GenBank/DDBJ whole genome shotgun (WGS) entry which is preliminary data.</text>
</comment>
<feature type="active site" evidence="19">
    <location>
        <position position="164"/>
    </location>
</feature>
<name>A0ABS8EJV8_9FLAO</name>
<accession>A0ABS8EJV8</accession>
<evidence type="ECO:0000256" key="19">
    <source>
        <dbReference type="HAMAP-Rule" id="MF_00037"/>
    </source>
</evidence>
<feature type="active site" description="Proton donor" evidence="19">
    <location>
        <position position="278"/>
    </location>
</feature>
<reference evidence="22" key="1">
    <citation type="submission" date="2021-03" db="EMBL/GenBank/DDBJ databases">
        <title>Genome of Cognatishimia sp. F0-27.</title>
        <authorList>
            <person name="Ping X."/>
        </authorList>
    </citation>
    <scope>NUCLEOTIDE SEQUENCE [LARGE SCALE GENOMIC DNA]</scope>
    <source>
        <strain evidence="22">E313</strain>
    </source>
</reference>
<dbReference type="PANTHER" id="PTHR21071:SF4">
    <property type="entry name" value="UDP-N-ACETYLENOLPYRUVOYLGLUCOSAMINE REDUCTASE"/>
    <property type="match status" value="1"/>
</dbReference>
<dbReference type="Pfam" id="PF02873">
    <property type="entry name" value="MurB_C"/>
    <property type="match status" value="1"/>
</dbReference>
<keyword evidence="14 19" id="KW-0560">Oxidoreductase</keyword>
<comment type="catalytic activity">
    <reaction evidence="18 19">
        <text>UDP-N-acetyl-alpha-D-muramate + NADP(+) = UDP-N-acetyl-3-O-(1-carboxyvinyl)-alpha-D-glucosamine + NADPH + H(+)</text>
        <dbReference type="Rhea" id="RHEA:12248"/>
        <dbReference type="ChEBI" id="CHEBI:15378"/>
        <dbReference type="ChEBI" id="CHEBI:57783"/>
        <dbReference type="ChEBI" id="CHEBI:58349"/>
        <dbReference type="ChEBI" id="CHEBI:68483"/>
        <dbReference type="ChEBI" id="CHEBI:70757"/>
        <dbReference type="EC" id="1.3.1.98"/>
    </reaction>
</comment>
<evidence type="ECO:0000256" key="9">
    <source>
        <dbReference type="ARBA" id="ARBA00022630"/>
    </source>
</evidence>
<evidence type="ECO:0000313" key="21">
    <source>
        <dbReference type="EMBL" id="MCC1483481.1"/>
    </source>
</evidence>
<evidence type="ECO:0000256" key="13">
    <source>
        <dbReference type="ARBA" id="ARBA00022984"/>
    </source>
</evidence>
<feature type="active site" evidence="19">
    <location>
        <position position="374"/>
    </location>
</feature>
<keyword evidence="9 19" id="KW-0285">Flavoprotein</keyword>
<protein>
    <recommendedName>
        <fullName evidence="6 19">UDP-N-acetylenolpyruvoylglucosamine reductase</fullName>
        <ecNumber evidence="5 19">1.3.1.98</ecNumber>
    </recommendedName>
    <alternativeName>
        <fullName evidence="17 19">UDP-N-acetylmuramate dehydrogenase</fullName>
    </alternativeName>
</protein>
<keyword evidence="11 19" id="KW-0521">NADP</keyword>
<keyword evidence="7 19" id="KW-0963">Cytoplasm</keyword>
<sequence length="378" mass="43609">MQFFKNHSLKNYNTFGIDIKANTFFSFQNEDELILFLEKENVANTPYFILGGGSNVLFKSFFPGLILHSRMEDIQELSQDKESIILRVGSGLEWDKFVEYCVDNSYYGIENLSLIPGNVGAAPVQNIGAYGTEADEVIEGVSAYDLKTNKKVYLNKEECCFSYRNSVFKKPPYKSYIITTVDFKLYKIPPHKRKIINNKGFFFLRYAKHYKELLIDFFKAIKTLKINVKKRAVSVDYRLLKKLLENSGFISLKKVRRTIINKRNSKIPSPKTIGNVGSFFKNPIVDLNLANEIKEEYSSAIIYPLNETHVKISAGWLIKHTGWLNKQEDNVGLYKDQTLIIVNRGNATGDEIYNYSERIVESVFKKFKIKLEREVVVL</sequence>
<keyword evidence="8 19" id="KW-0132">Cell division</keyword>
<dbReference type="EMBL" id="JAFMPT010000002">
    <property type="protein sequence ID" value="MCC1483481.1"/>
    <property type="molecule type" value="Genomic_DNA"/>
</dbReference>
<gene>
    <name evidence="19" type="primary">murB</name>
    <name evidence="21" type="ORF">J1C55_02665</name>
</gene>
<organism evidence="21 22">
    <name type="scientific">Winogradskyella immobilis</name>
    <dbReference type="NCBI Taxonomy" id="2816852"/>
    <lineage>
        <taxon>Bacteria</taxon>
        <taxon>Pseudomonadati</taxon>
        <taxon>Bacteroidota</taxon>
        <taxon>Flavobacteriia</taxon>
        <taxon>Flavobacteriales</taxon>
        <taxon>Flavobacteriaceae</taxon>
        <taxon>Winogradskyella</taxon>
    </lineage>
</organism>
<evidence type="ECO:0000313" key="22">
    <source>
        <dbReference type="Proteomes" id="UP000778797"/>
    </source>
</evidence>
<dbReference type="SUPFAM" id="SSF56176">
    <property type="entry name" value="FAD-binding/transporter-associated domain-like"/>
    <property type="match status" value="1"/>
</dbReference>
<evidence type="ECO:0000256" key="8">
    <source>
        <dbReference type="ARBA" id="ARBA00022618"/>
    </source>
</evidence>
<keyword evidence="15 19" id="KW-0131">Cell cycle</keyword>
<dbReference type="Proteomes" id="UP000778797">
    <property type="component" value="Unassembled WGS sequence"/>
</dbReference>
<dbReference type="InterPro" id="IPR016166">
    <property type="entry name" value="FAD-bd_PCMH"/>
</dbReference>
<evidence type="ECO:0000256" key="15">
    <source>
        <dbReference type="ARBA" id="ARBA00023306"/>
    </source>
</evidence>
<keyword evidence="12 19" id="KW-0133">Cell shape</keyword>
<evidence type="ECO:0000256" key="12">
    <source>
        <dbReference type="ARBA" id="ARBA00022960"/>
    </source>
</evidence>
<comment type="cofactor">
    <cofactor evidence="1 19">
        <name>FAD</name>
        <dbReference type="ChEBI" id="CHEBI:57692"/>
    </cofactor>
</comment>
<dbReference type="InterPro" id="IPR016167">
    <property type="entry name" value="FAD-bd_PCMH_sub1"/>
</dbReference>
<evidence type="ECO:0000256" key="4">
    <source>
        <dbReference type="ARBA" id="ARBA00004752"/>
    </source>
</evidence>
<dbReference type="InterPro" id="IPR036318">
    <property type="entry name" value="FAD-bd_PCMH-like_sf"/>
</dbReference>